<dbReference type="EMBL" id="CAWUHB010000047">
    <property type="protein sequence ID" value="CAK7229198.1"/>
    <property type="molecule type" value="Genomic_DNA"/>
</dbReference>
<feature type="compositionally biased region" description="Polar residues" evidence="6">
    <location>
        <begin position="46"/>
        <end position="62"/>
    </location>
</feature>
<evidence type="ECO:0000313" key="8">
    <source>
        <dbReference type="EMBL" id="CAK7229198.1"/>
    </source>
</evidence>
<protein>
    <recommendedName>
        <fullName evidence="7">Xylanolytic transcriptional activator regulatory domain-containing protein</fullName>
    </recommendedName>
</protein>
<evidence type="ECO:0000313" key="9">
    <source>
        <dbReference type="Proteomes" id="UP001642405"/>
    </source>
</evidence>
<keyword evidence="1" id="KW-0862">Zinc</keyword>
<comment type="caution">
    <text evidence="8">The sequence shown here is derived from an EMBL/GenBank/DDBJ whole genome shotgun (WGS) entry which is preliminary data.</text>
</comment>
<evidence type="ECO:0000256" key="6">
    <source>
        <dbReference type="SAM" id="MobiDB-lite"/>
    </source>
</evidence>
<feature type="region of interest" description="Disordered" evidence="6">
    <location>
        <begin position="463"/>
        <end position="484"/>
    </location>
</feature>
<organism evidence="8 9">
    <name type="scientific">Sporothrix curviconia</name>
    <dbReference type="NCBI Taxonomy" id="1260050"/>
    <lineage>
        <taxon>Eukaryota</taxon>
        <taxon>Fungi</taxon>
        <taxon>Dikarya</taxon>
        <taxon>Ascomycota</taxon>
        <taxon>Pezizomycotina</taxon>
        <taxon>Sordariomycetes</taxon>
        <taxon>Sordariomycetidae</taxon>
        <taxon>Ophiostomatales</taxon>
        <taxon>Ophiostomataceae</taxon>
        <taxon>Sporothrix</taxon>
    </lineage>
</organism>
<dbReference type="CDD" id="cd12148">
    <property type="entry name" value="fungal_TF_MHR"/>
    <property type="match status" value="1"/>
</dbReference>
<sequence length="815" mass="89910">MDKPGWTRNQRTACRRSDAMHRRLESPARAAGRLERRVWRTKSGDGMSTATAASESALNDGSQAAARWNDSGAYSSSPRQQSLTAVAGTPPPDTALVLPPSRSRHPRRPRSNEEVGRAAAVLSSLSTRPLGKTYRDPEDGITFHHCSRNQDKDGHDIDVDADATAVAEAAATTDTDSDTGSSLQHGDAADGAKSHLVEMLAQEDMEDRVMQRGVRIVYVGQEYSNIHYLIRQRARRASSASVHHFPSNQIARKYTSHELDRIPREAFALPPKAVVDALLAAYFRHVHPGFPVLDKAAFLGQYRRRDPRNPLSLLVLQAVLMVGAHVYREEDCAGQGQGLVDDRASLKAAFFRRAKMLFDARFEWNRDVVVQAALLMMWHSEGVEDIGANSYYWVGVAARTALGLGMHRDTRASTLIAHDKRLWRRLWWILVQLDGIVTLSYGRPPATRLDESDVPELVLEELVDGAEDEDEDGDGDGDDSSDRREDQGIDAEYLIHQMHLSCIVARTLRDRFGLQVSPERRRHALVEADQRLAAWMARLPPSLRCRPDGRAVADTGSSASVSISPWTTMLHLTYNNLLILLHRPPPNPASADPSTSHPGHAASQENMGICSAAAGTIVSLLEAAAARDELRFLNVFAVDALLTTLIQLSAEIRMANPILAGHALQRFEAAMAILRQLAGIWLHAEIVLRLFEDRSSKVRAEMLLGKETTGNIANAGAAAAQLQQQQGHRYLDVPPAYLPHALHPPPITPGSTSLPMDSYQSLLLSSTGISQPGQHQQQNEQFVPLNEQLDWTSLYWENGLASLSPFSDMPMYLSM</sequence>
<dbReference type="Pfam" id="PF04082">
    <property type="entry name" value="Fungal_trans"/>
    <property type="match status" value="1"/>
</dbReference>
<evidence type="ECO:0000256" key="5">
    <source>
        <dbReference type="ARBA" id="ARBA00023242"/>
    </source>
</evidence>
<feature type="region of interest" description="Disordered" evidence="6">
    <location>
        <begin position="1"/>
        <end position="136"/>
    </location>
</feature>
<name>A0ABP0CAX6_9PEZI</name>
<feature type="compositionally biased region" description="Polar residues" evidence="6">
    <location>
        <begin position="72"/>
        <end position="84"/>
    </location>
</feature>
<feature type="domain" description="Xylanolytic transcriptional activator regulatory" evidence="7">
    <location>
        <begin position="390"/>
        <end position="461"/>
    </location>
</feature>
<keyword evidence="5" id="KW-0539">Nucleus</keyword>
<feature type="compositionally biased region" description="Basic and acidic residues" evidence="6">
    <location>
        <begin position="15"/>
        <end position="38"/>
    </location>
</feature>
<gene>
    <name evidence="8" type="ORF">SCUCBS95973_007140</name>
</gene>
<evidence type="ECO:0000259" key="7">
    <source>
        <dbReference type="SMART" id="SM00906"/>
    </source>
</evidence>
<evidence type="ECO:0000256" key="3">
    <source>
        <dbReference type="ARBA" id="ARBA00023125"/>
    </source>
</evidence>
<keyword evidence="2" id="KW-0805">Transcription regulation</keyword>
<proteinExistence type="predicted"/>
<dbReference type="PANTHER" id="PTHR47171:SF4">
    <property type="entry name" value="ACETAMIDASE REGULATORY PROTEIN"/>
    <property type="match status" value="1"/>
</dbReference>
<dbReference type="InterPro" id="IPR007219">
    <property type="entry name" value="XnlR_reg_dom"/>
</dbReference>
<evidence type="ECO:0000256" key="1">
    <source>
        <dbReference type="ARBA" id="ARBA00022833"/>
    </source>
</evidence>
<evidence type="ECO:0000256" key="4">
    <source>
        <dbReference type="ARBA" id="ARBA00023163"/>
    </source>
</evidence>
<feature type="compositionally biased region" description="Acidic residues" evidence="6">
    <location>
        <begin position="463"/>
        <end position="479"/>
    </location>
</feature>
<evidence type="ECO:0000256" key="2">
    <source>
        <dbReference type="ARBA" id="ARBA00023015"/>
    </source>
</evidence>
<dbReference type="SMART" id="SM00906">
    <property type="entry name" value="Fungal_trans"/>
    <property type="match status" value="1"/>
</dbReference>
<feature type="region of interest" description="Disordered" evidence="6">
    <location>
        <begin position="168"/>
        <end position="190"/>
    </location>
</feature>
<dbReference type="InterPro" id="IPR052073">
    <property type="entry name" value="Amide_Lactam_Regulators"/>
</dbReference>
<keyword evidence="9" id="KW-1185">Reference proteome</keyword>
<keyword evidence="3" id="KW-0238">DNA-binding</keyword>
<dbReference type="Proteomes" id="UP001642405">
    <property type="component" value="Unassembled WGS sequence"/>
</dbReference>
<keyword evidence="4" id="KW-0804">Transcription</keyword>
<reference evidence="8 9" key="1">
    <citation type="submission" date="2024-01" db="EMBL/GenBank/DDBJ databases">
        <authorList>
            <person name="Allen C."/>
            <person name="Tagirdzhanova G."/>
        </authorList>
    </citation>
    <scope>NUCLEOTIDE SEQUENCE [LARGE SCALE GENOMIC DNA]</scope>
</reference>
<accession>A0ABP0CAX6</accession>
<dbReference type="PANTHER" id="PTHR47171">
    <property type="entry name" value="FARA-RELATED"/>
    <property type="match status" value="1"/>
</dbReference>